<evidence type="ECO:0000313" key="10">
    <source>
        <dbReference type="Proteomes" id="UP000464178"/>
    </source>
</evidence>
<feature type="compositionally biased region" description="Basic and acidic residues" evidence="7">
    <location>
        <begin position="432"/>
        <end position="442"/>
    </location>
</feature>
<accession>A0A6P2D0N3</accession>
<dbReference type="Gene3D" id="1.10.510.10">
    <property type="entry name" value="Transferase(Phosphotransferase) domain 1"/>
    <property type="match status" value="1"/>
</dbReference>
<feature type="region of interest" description="Disordered" evidence="7">
    <location>
        <begin position="432"/>
        <end position="453"/>
    </location>
</feature>
<keyword evidence="4" id="KW-0547">Nucleotide-binding</keyword>
<keyword evidence="10" id="KW-1185">Reference proteome</keyword>
<name>A0A6P2D0N3_9BACT</name>
<evidence type="ECO:0000256" key="2">
    <source>
        <dbReference type="ARBA" id="ARBA00022527"/>
    </source>
</evidence>
<keyword evidence="3" id="KW-0808">Transferase</keyword>
<keyword evidence="5 9" id="KW-0418">Kinase</keyword>
<dbReference type="Pfam" id="PF00069">
    <property type="entry name" value="Pkinase"/>
    <property type="match status" value="1"/>
</dbReference>
<dbReference type="InterPro" id="IPR025493">
    <property type="entry name" value="DUF4384"/>
</dbReference>
<dbReference type="CDD" id="cd14014">
    <property type="entry name" value="STKc_PknB_like"/>
    <property type="match status" value="1"/>
</dbReference>
<feature type="compositionally biased region" description="Polar residues" evidence="7">
    <location>
        <begin position="1"/>
        <end position="21"/>
    </location>
</feature>
<evidence type="ECO:0000256" key="3">
    <source>
        <dbReference type="ARBA" id="ARBA00022679"/>
    </source>
</evidence>
<evidence type="ECO:0000256" key="6">
    <source>
        <dbReference type="ARBA" id="ARBA00022840"/>
    </source>
</evidence>
<dbReference type="Proteomes" id="UP000464178">
    <property type="component" value="Chromosome"/>
</dbReference>
<dbReference type="FunFam" id="1.10.510.10:FF:000021">
    <property type="entry name" value="Serine/threonine protein kinase"/>
    <property type="match status" value="1"/>
</dbReference>
<protein>
    <recommendedName>
        <fullName evidence="1">non-specific serine/threonine protein kinase</fullName>
        <ecNumber evidence="1">2.7.11.1</ecNumber>
    </recommendedName>
</protein>
<keyword evidence="2 9" id="KW-0723">Serine/threonine-protein kinase</keyword>
<dbReference type="SMART" id="SM00220">
    <property type="entry name" value="S_TKc"/>
    <property type="match status" value="1"/>
</dbReference>
<dbReference type="GO" id="GO:0004674">
    <property type="term" value="F:protein serine/threonine kinase activity"/>
    <property type="evidence" value="ECO:0007669"/>
    <property type="project" value="UniProtKB-KW"/>
</dbReference>
<evidence type="ECO:0000256" key="1">
    <source>
        <dbReference type="ARBA" id="ARBA00012513"/>
    </source>
</evidence>
<feature type="domain" description="Protein kinase" evidence="8">
    <location>
        <begin position="64"/>
        <end position="329"/>
    </location>
</feature>
<dbReference type="AlphaFoldDB" id="A0A6P2D0N3"/>
<feature type="region of interest" description="Disordered" evidence="7">
    <location>
        <begin position="1"/>
        <end position="36"/>
    </location>
</feature>
<dbReference type="EC" id="2.7.11.1" evidence="1"/>
<dbReference type="InterPro" id="IPR011009">
    <property type="entry name" value="Kinase-like_dom_sf"/>
</dbReference>
<dbReference type="RefSeq" id="WP_162668571.1">
    <property type="nucleotide sequence ID" value="NZ_LR593886.1"/>
</dbReference>
<sequence length="621" mass="65837">MTPNQNDQTVRSQRVPTSALSRTEPDVGTDTSSPTQATEMTVVRVAPSAVTVNEMADATNFGRYELVGEIARGGMGVVYRARQHELDRLVALKMILGTGVDKEAAQRFLQEARAAAALDHPNVVPIYDIGEIGGRPYFTMALIEGPNLRGFVDANNLPPVPVVVSLFTQIVAGVAHAHKHGIVHRDLKPANVLIDKDGRPRVTDFGLAKRSSVDSQLTATGQVVGTPAYMSPEQARDSKEVGPASDVYALGAILYFMLTGHPPFHAESVTDLLIKVVMETPVPPSQLQPGIPSDVEALCLQCLAKLPADRFADADGLMDALAPIADQYLTPSANLTPSAAKIAFPKPRTTPSLGSIPFNNSASADSVPSLGAALPKINVAVPTPARVPAPAPAVESVTERTAPNRKPQVIALGALAAVLLSVVGFLATRDKTKPPVAEKETAPDVSAKPADPSAWPAVARAEFGLQVEIVAPAAKKGADGTIQLTEGTSMEIHLKADKDCRASVWVLDPAGDYVRLFPNDDEPDDRLTANQERVVPGNAKYTLDATPTKGAGAERLRVIATTGSRPVFPEGMKSGRFTVYSAQPDREKLASTVRGIVIKKTDASASTTELVSEAELLFRVR</sequence>
<reference evidence="9 10" key="1">
    <citation type="submission" date="2019-05" db="EMBL/GenBank/DDBJ databases">
        <authorList>
            <consortium name="Science for Life Laboratories"/>
        </authorList>
    </citation>
    <scope>NUCLEOTIDE SEQUENCE [LARGE SCALE GENOMIC DNA]</scope>
    <source>
        <strain evidence="9">Soil9</strain>
    </source>
</reference>
<keyword evidence="6" id="KW-0067">ATP-binding</keyword>
<dbReference type="Pfam" id="PF14326">
    <property type="entry name" value="DUF4384"/>
    <property type="match status" value="1"/>
</dbReference>
<dbReference type="KEGG" id="gms:SOIL9_37890"/>
<dbReference type="SUPFAM" id="SSF56112">
    <property type="entry name" value="Protein kinase-like (PK-like)"/>
    <property type="match status" value="1"/>
</dbReference>
<dbReference type="PROSITE" id="PS00108">
    <property type="entry name" value="PROTEIN_KINASE_ST"/>
    <property type="match status" value="1"/>
</dbReference>
<dbReference type="Gene3D" id="3.30.200.20">
    <property type="entry name" value="Phosphorylase Kinase, domain 1"/>
    <property type="match status" value="1"/>
</dbReference>
<organism evidence="9 10">
    <name type="scientific">Gemmata massiliana</name>
    <dbReference type="NCBI Taxonomy" id="1210884"/>
    <lineage>
        <taxon>Bacteria</taxon>
        <taxon>Pseudomonadati</taxon>
        <taxon>Planctomycetota</taxon>
        <taxon>Planctomycetia</taxon>
        <taxon>Gemmatales</taxon>
        <taxon>Gemmataceae</taxon>
        <taxon>Gemmata</taxon>
    </lineage>
</organism>
<evidence type="ECO:0000259" key="8">
    <source>
        <dbReference type="PROSITE" id="PS50011"/>
    </source>
</evidence>
<dbReference type="PROSITE" id="PS50011">
    <property type="entry name" value="PROTEIN_KINASE_DOM"/>
    <property type="match status" value="1"/>
</dbReference>
<dbReference type="EMBL" id="LR593886">
    <property type="protein sequence ID" value="VTR93925.1"/>
    <property type="molecule type" value="Genomic_DNA"/>
</dbReference>
<gene>
    <name evidence="9" type="ORF">SOIL9_37890</name>
</gene>
<evidence type="ECO:0000256" key="7">
    <source>
        <dbReference type="SAM" id="MobiDB-lite"/>
    </source>
</evidence>
<evidence type="ECO:0000256" key="5">
    <source>
        <dbReference type="ARBA" id="ARBA00022777"/>
    </source>
</evidence>
<evidence type="ECO:0000256" key="4">
    <source>
        <dbReference type="ARBA" id="ARBA00022741"/>
    </source>
</evidence>
<dbReference type="PANTHER" id="PTHR43289">
    <property type="entry name" value="MITOGEN-ACTIVATED PROTEIN KINASE KINASE KINASE 20-RELATED"/>
    <property type="match status" value="1"/>
</dbReference>
<dbReference type="GO" id="GO:0005524">
    <property type="term" value="F:ATP binding"/>
    <property type="evidence" value="ECO:0007669"/>
    <property type="project" value="UniProtKB-KW"/>
</dbReference>
<dbReference type="InterPro" id="IPR008271">
    <property type="entry name" value="Ser/Thr_kinase_AS"/>
</dbReference>
<dbReference type="InterPro" id="IPR000719">
    <property type="entry name" value="Prot_kinase_dom"/>
</dbReference>
<evidence type="ECO:0000313" key="9">
    <source>
        <dbReference type="EMBL" id="VTR93925.1"/>
    </source>
</evidence>
<dbReference type="PANTHER" id="PTHR43289:SF6">
    <property type="entry name" value="SERINE_THREONINE-PROTEIN KINASE NEKL-3"/>
    <property type="match status" value="1"/>
</dbReference>
<proteinExistence type="predicted"/>